<evidence type="ECO:0000313" key="4">
    <source>
        <dbReference type="Proteomes" id="UP000681317"/>
    </source>
</evidence>
<dbReference type="Pfam" id="PF03703">
    <property type="entry name" value="bPH_2"/>
    <property type="match status" value="1"/>
</dbReference>
<evidence type="ECO:0000256" key="1">
    <source>
        <dbReference type="SAM" id="Phobius"/>
    </source>
</evidence>
<accession>A0ABN6FSZ4</accession>
<gene>
    <name evidence="3" type="ORF">LYSCAS_10640</name>
</gene>
<evidence type="ECO:0000313" key="3">
    <source>
        <dbReference type="EMBL" id="BCT92040.1"/>
    </source>
</evidence>
<feature type="domain" description="YdbS-like PH" evidence="2">
    <location>
        <begin position="81"/>
        <end position="159"/>
    </location>
</feature>
<evidence type="ECO:0000259" key="2">
    <source>
        <dbReference type="Pfam" id="PF03703"/>
    </source>
</evidence>
<keyword evidence="1" id="KW-0812">Transmembrane</keyword>
<dbReference type="RefSeq" id="WP_213436452.1">
    <property type="nucleotide sequence ID" value="NZ_AP024545.1"/>
</dbReference>
<keyword evidence="1" id="KW-0472">Membrane</keyword>
<feature type="transmembrane region" description="Helical" evidence="1">
    <location>
        <begin position="29"/>
        <end position="51"/>
    </location>
</feature>
<proteinExistence type="predicted"/>
<dbReference type="EMBL" id="AP024545">
    <property type="protein sequence ID" value="BCT92040.1"/>
    <property type="molecule type" value="Genomic_DNA"/>
</dbReference>
<protein>
    <submittedName>
        <fullName evidence="3">Membrane protein</fullName>
    </submittedName>
</protein>
<reference evidence="3 4" key="1">
    <citation type="submission" date="2021-03" db="EMBL/GenBank/DDBJ databases">
        <title>Complete Genome Sequences of Two Lysobacter Strains Isolated from Sea Water (Lysobacter caseinilyticus) and Soil (Lysobacter helvus) in South Korea.</title>
        <authorList>
            <person name="Watanabe Y."/>
            <person name="Arakawa K."/>
        </authorList>
    </citation>
    <scope>NUCLEOTIDE SEQUENCE [LARGE SCALE GENOMIC DNA]</scope>
    <source>
        <strain evidence="3 4">KVB24</strain>
    </source>
</reference>
<dbReference type="PANTHER" id="PTHR34473:SF3">
    <property type="entry name" value="TRANSMEMBRANE PROTEIN-RELATED"/>
    <property type="match status" value="1"/>
</dbReference>
<name>A0ABN6FSZ4_9GAMM</name>
<feature type="transmembrane region" description="Helical" evidence="1">
    <location>
        <begin position="57"/>
        <end position="77"/>
    </location>
</feature>
<organism evidence="3 4">
    <name type="scientific">Noviluteimonas caseinilytica</name>
    <dbReference type="NCBI Taxonomy" id="2675101"/>
    <lineage>
        <taxon>Bacteria</taxon>
        <taxon>Pseudomonadati</taxon>
        <taxon>Pseudomonadota</taxon>
        <taxon>Gammaproteobacteria</taxon>
        <taxon>Lysobacterales</taxon>
        <taxon>Lysobacteraceae</taxon>
        <taxon>Noviluteimonas</taxon>
    </lineage>
</organism>
<keyword evidence="4" id="KW-1185">Reference proteome</keyword>
<keyword evidence="1" id="KW-1133">Transmembrane helix</keyword>
<sequence>MTDAVPEADPAAHPVLADWRPLPPRARSLFMLSHATMGLALAVPVAIVSASTHYVPMIPAVLGALVIGAGLGAWLGAKRFRSRAWRLDEDGFGYRSGRLFHRETRVPASRVQHLDLRHGPFERHWKLATLVIHTAGSKMSAVSVTGLDADDAEVLRDRLARQLETDDAL</sequence>
<dbReference type="Proteomes" id="UP000681317">
    <property type="component" value="Chromosome"/>
</dbReference>
<dbReference type="InterPro" id="IPR005182">
    <property type="entry name" value="YdbS-like_PH"/>
</dbReference>
<dbReference type="PANTHER" id="PTHR34473">
    <property type="entry name" value="UPF0699 TRANSMEMBRANE PROTEIN YDBS"/>
    <property type="match status" value="1"/>
</dbReference>